<reference evidence="1 2" key="1">
    <citation type="submission" date="2019-07" db="EMBL/GenBank/DDBJ databases">
        <title>Whole genome shotgun sequence of Empedobacter brevis NBRC 14943.</title>
        <authorList>
            <person name="Hosoyama A."/>
            <person name="Uohara A."/>
            <person name="Ohji S."/>
            <person name="Ichikawa N."/>
        </authorList>
    </citation>
    <scope>NUCLEOTIDE SEQUENCE [LARGE SCALE GENOMIC DNA]</scope>
    <source>
        <strain evidence="1 2">NBRC 14943</strain>
    </source>
</reference>
<protein>
    <submittedName>
        <fullName evidence="1">Uncharacterized protein</fullName>
    </submittedName>
</protein>
<dbReference type="Proteomes" id="UP000321245">
    <property type="component" value="Unassembled WGS sequence"/>
</dbReference>
<dbReference type="AlphaFoldDB" id="A0A511NF30"/>
<name>A0A511NF30_9FLAO</name>
<evidence type="ECO:0000313" key="2">
    <source>
        <dbReference type="Proteomes" id="UP000321245"/>
    </source>
</evidence>
<comment type="caution">
    <text evidence="1">The sequence shown here is derived from an EMBL/GenBank/DDBJ whole genome shotgun (WGS) entry which is preliminary data.</text>
</comment>
<sequence>MAAFLPVDDGKLLIKLFFINGANKENRDLKNDSSSRMGIKIFSIFYKEVVIVLSIE</sequence>
<dbReference type="EMBL" id="BJXC01000006">
    <property type="protein sequence ID" value="GEM51440.1"/>
    <property type="molecule type" value="Genomic_DNA"/>
</dbReference>
<gene>
    <name evidence="1" type="ORF">EB1_12300</name>
</gene>
<accession>A0A511NF30</accession>
<proteinExistence type="predicted"/>
<evidence type="ECO:0000313" key="1">
    <source>
        <dbReference type="EMBL" id="GEM51440.1"/>
    </source>
</evidence>
<organism evidence="1 2">
    <name type="scientific">Empedobacter brevis NBRC 14943 = ATCC 43319</name>
    <dbReference type="NCBI Taxonomy" id="1218108"/>
    <lineage>
        <taxon>Bacteria</taxon>
        <taxon>Pseudomonadati</taxon>
        <taxon>Bacteroidota</taxon>
        <taxon>Flavobacteriia</taxon>
        <taxon>Flavobacteriales</taxon>
        <taxon>Weeksellaceae</taxon>
        <taxon>Empedobacter</taxon>
    </lineage>
</organism>
<keyword evidence="2" id="KW-1185">Reference proteome</keyword>